<accession>A0AB36FME3</accession>
<gene>
    <name evidence="1" type="ORF">BFV95_4877</name>
</gene>
<organism evidence="1 2">
    <name type="scientific">Alteromonas macleodii</name>
    <name type="common">Pseudoalteromonas macleodii</name>
    <dbReference type="NCBI Taxonomy" id="28108"/>
    <lineage>
        <taxon>Bacteria</taxon>
        <taxon>Pseudomonadati</taxon>
        <taxon>Pseudomonadota</taxon>
        <taxon>Gammaproteobacteria</taxon>
        <taxon>Alteromonadales</taxon>
        <taxon>Alteromonadaceae</taxon>
        <taxon>Alteromonas/Salinimonas group</taxon>
        <taxon>Alteromonas</taxon>
    </lineage>
</organism>
<dbReference type="RefSeq" id="WP_069945588.1">
    <property type="nucleotide sequence ID" value="NZ_MIPW01000046.1"/>
</dbReference>
<dbReference type="Proteomes" id="UP000095392">
    <property type="component" value="Unassembled WGS sequence"/>
</dbReference>
<evidence type="ECO:0000313" key="1">
    <source>
        <dbReference type="EMBL" id="OES24038.1"/>
    </source>
</evidence>
<evidence type="ECO:0000313" key="2">
    <source>
        <dbReference type="Proteomes" id="UP000095392"/>
    </source>
</evidence>
<name>A0AB36FME3_ALTMA</name>
<sequence>MNIQPDIIQQFKQDETGFQYIPHLKIDGVLTGIANAGPVDTVKEAMGIAEDYAQKVRKGVADGSIKVSIPAPSITAINPKYQTTVDRFVKWDIRYNAIVDATEDNGGTKQASAYEKAYNAFHSLPKREQQNITKKRDTNGY</sequence>
<reference evidence="1 2" key="1">
    <citation type="submission" date="2016-09" db="EMBL/GenBank/DDBJ databases">
        <title>Draft Genome Sequence of four Alteromonas macleodii strains isolated from copper coupons and grown long-term at elevated copper levels.</title>
        <authorList>
            <person name="Cusick K."/>
            <person name="Dale J."/>
            <person name="Little B."/>
            <person name="Biffinger J."/>
        </authorList>
    </citation>
    <scope>NUCLEOTIDE SEQUENCE [LARGE SCALE GENOMIC DNA]</scope>
    <source>
        <strain evidence="1 2">KCP01</strain>
    </source>
</reference>
<comment type="caution">
    <text evidence="1">The sequence shown here is derived from an EMBL/GenBank/DDBJ whole genome shotgun (WGS) entry which is preliminary data.</text>
</comment>
<dbReference type="AlphaFoldDB" id="A0AB36FME3"/>
<proteinExistence type="predicted"/>
<protein>
    <submittedName>
        <fullName evidence="1">Uncharacterized protein</fullName>
    </submittedName>
</protein>
<keyword evidence="2" id="KW-1185">Reference proteome</keyword>
<dbReference type="EMBL" id="MIPY01000073">
    <property type="protein sequence ID" value="OES24038.1"/>
    <property type="molecule type" value="Genomic_DNA"/>
</dbReference>